<accession>A0A501XMR5</accession>
<comment type="subcellular location">
    <subcellularLocation>
        <location evidence="5">Cell inner membrane</location>
        <topology evidence="5">Multi-pass membrane protein</topology>
    </subcellularLocation>
    <subcellularLocation>
        <location evidence="1">Membrane</location>
        <topology evidence="1">Multi-pass membrane protein</topology>
    </subcellularLocation>
</comment>
<evidence type="ECO:0000256" key="3">
    <source>
        <dbReference type="ARBA" id="ARBA00022989"/>
    </source>
</evidence>
<comment type="similarity">
    <text evidence="5">Belongs to the ABC-2 integral membrane protein family.</text>
</comment>
<protein>
    <recommendedName>
        <fullName evidence="5">Transport permease protein</fullName>
    </recommendedName>
</protein>
<dbReference type="Pfam" id="PF01061">
    <property type="entry name" value="ABC2_membrane"/>
    <property type="match status" value="1"/>
</dbReference>
<comment type="caution">
    <text evidence="7">The sequence shown here is derived from an EMBL/GenBank/DDBJ whole genome shotgun (WGS) entry which is preliminary data.</text>
</comment>
<keyword evidence="5" id="KW-1003">Cell membrane</keyword>
<evidence type="ECO:0000256" key="2">
    <source>
        <dbReference type="ARBA" id="ARBA00022692"/>
    </source>
</evidence>
<evidence type="ECO:0000313" key="8">
    <source>
        <dbReference type="Proteomes" id="UP000319897"/>
    </source>
</evidence>
<feature type="transmembrane region" description="Helical" evidence="5">
    <location>
        <begin position="76"/>
        <end position="93"/>
    </location>
</feature>
<name>A0A501XMR5_9SPHN</name>
<evidence type="ECO:0000259" key="6">
    <source>
        <dbReference type="PROSITE" id="PS51012"/>
    </source>
</evidence>
<dbReference type="PIRSF" id="PIRSF006648">
    <property type="entry name" value="DrrB"/>
    <property type="match status" value="1"/>
</dbReference>
<proteinExistence type="inferred from homology"/>
<feature type="transmembrane region" description="Helical" evidence="5">
    <location>
        <begin position="49"/>
        <end position="70"/>
    </location>
</feature>
<keyword evidence="8" id="KW-1185">Reference proteome</keyword>
<dbReference type="PANTHER" id="PTHR43332:SF1">
    <property type="entry name" value="TRANSPORT PERMEASE PROTEIN"/>
    <property type="match status" value="1"/>
</dbReference>
<dbReference type="PROSITE" id="PS51012">
    <property type="entry name" value="ABC_TM2"/>
    <property type="match status" value="1"/>
</dbReference>
<dbReference type="RefSeq" id="WP_140927915.1">
    <property type="nucleotide sequence ID" value="NZ_VFSU01000021.1"/>
</dbReference>
<evidence type="ECO:0000256" key="1">
    <source>
        <dbReference type="ARBA" id="ARBA00004141"/>
    </source>
</evidence>
<sequence length="279" mass="29839">MQAQIPPQPVAPTLPEPGVPVIDGVNWLGIRTLYVKEVRRFFKVQMQTIWAPAITTLMFLAIFTLALGSAKGEVLGFPYATFLAPGLIIMGMTQNAFQNSMSSLIIAKVQGTIVDVLMPPLSHGELLACYVAGAVTRGWAVGLAVWAAMLLWPGVQVSVANPLQVLLFGTLGCLLLGLLGVLTGIWADKFDHGAAVTNFVVQPLTLLSGTFYAIDRLPPAMQAVSRANPFFYMIDGFRAGFIGVAEAPVWLGALIVGGLCALLWALAYALLKSGWKLRA</sequence>
<evidence type="ECO:0000313" key="7">
    <source>
        <dbReference type="EMBL" id="TPE61856.1"/>
    </source>
</evidence>
<dbReference type="EMBL" id="VFSU01000021">
    <property type="protein sequence ID" value="TPE61856.1"/>
    <property type="molecule type" value="Genomic_DNA"/>
</dbReference>
<evidence type="ECO:0000256" key="4">
    <source>
        <dbReference type="ARBA" id="ARBA00023136"/>
    </source>
</evidence>
<evidence type="ECO:0000256" key="5">
    <source>
        <dbReference type="RuleBase" id="RU361157"/>
    </source>
</evidence>
<dbReference type="InterPro" id="IPR052522">
    <property type="entry name" value="ABC-2_transport_permease"/>
</dbReference>
<reference evidence="7 8" key="1">
    <citation type="submission" date="2019-06" db="EMBL/GenBank/DDBJ databases">
        <authorList>
            <person name="Lee I."/>
            <person name="Jang G.I."/>
            <person name="Hwang C.Y."/>
        </authorList>
    </citation>
    <scope>NUCLEOTIDE SEQUENCE [LARGE SCALE GENOMIC DNA]</scope>
    <source>
        <strain evidence="7 8">PAMC 28131</strain>
    </source>
</reference>
<keyword evidence="4 5" id="KW-0472">Membrane</keyword>
<dbReference type="InterPro" id="IPR013525">
    <property type="entry name" value="ABC2_TM"/>
</dbReference>
<dbReference type="AlphaFoldDB" id="A0A501XMR5"/>
<dbReference type="Proteomes" id="UP000319897">
    <property type="component" value="Unassembled WGS sequence"/>
</dbReference>
<feature type="transmembrane region" description="Helical" evidence="5">
    <location>
        <begin position="164"/>
        <end position="187"/>
    </location>
</feature>
<feature type="domain" description="ABC transmembrane type-2" evidence="6">
    <location>
        <begin position="43"/>
        <end position="274"/>
    </location>
</feature>
<gene>
    <name evidence="7" type="ORF">FJQ54_07875</name>
</gene>
<keyword evidence="2 5" id="KW-0812">Transmembrane</keyword>
<dbReference type="PRINTS" id="PR00164">
    <property type="entry name" value="ABC2TRNSPORT"/>
</dbReference>
<dbReference type="OrthoDB" id="9804001at2"/>
<dbReference type="InterPro" id="IPR047817">
    <property type="entry name" value="ABC2_TM_bact-type"/>
</dbReference>
<feature type="transmembrane region" description="Helical" evidence="5">
    <location>
        <begin position="249"/>
        <end position="271"/>
    </location>
</feature>
<dbReference type="GO" id="GO:0140359">
    <property type="term" value="F:ABC-type transporter activity"/>
    <property type="evidence" value="ECO:0007669"/>
    <property type="project" value="InterPro"/>
</dbReference>
<feature type="transmembrane region" description="Helical" evidence="5">
    <location>
        <begin position="127"/>
        <end position="152"/>
    </location>
</feature>
<keyword evidence="5" id="KW-0813">Transport</keyword>
<keyword evidence="3 5" id="KW-1133">Transmembrane helix</keyword>
<dbReference type="InterPro" id="IPR000412">
    <property type="entry name" value="ABC_2_transport"/>
</dbReference>
<feature type="transmembrane region" description="Helical" evidence="5">
    <location>
        <begin position="194"/>
        <end position="214"/>
    </location>
</feature>
<dbReference type="GO" id="GO:0043190">
    <property type="term" value="C:ATP-binding cassette (ABC) transporter complex"/>
    <property type="evidence" value="ECO:0007669"/>
    <property type="project" value="InterPro"/>
</dbReference>
<dbReference type="PANTHER" id="PTHR43332">
    <property type="entry name" value="INNER MEMBRANE TRANSPORT PERMEASE YADH-RELATED"/>
    <property type="match status" value="1"/>
</dbReference>
<organism evidence="7 8">
    <name type="scientific">Sandaracinobacter neustonicus</name>
    <dbReference type="NCBI Taxonomy" id="1715348"/>
    <lineage>
        <taxon>Bacteria</taxon>
        <taxon>Pseudomonadati</taxon>
        <taxon>Pseudomonadota</taxon>
        <taxon>Alphaproteobacteria</taxon>
        <taxon>Sphingomonadales</taxon>
        <taxon>Sphingosinicellaceae</taxon>
        <taxon>Sandaracinobacter</taxon>
    </lineage>
</organism>